<name>A0AAU9LVZ7_9ASTR</name>
<evidence type="ECO:0000313" key="2">
    <source>
        <dbReference type="Proteomes" id="UP001157418"/>
    </source>
</evidence>
<evidence type="ECO:0000313" key="1">
    <source>
        <dbReference type="EMBL" id="CAH1417752.1"/>
    </source>
</evidence>
<sequence>MIRCDTTRRNFNSNCGLVANMRHNTLGTRCPKSHVAALQLFVPISSISQSRIPISLDRRYYVIYREYL</sequence>
<accession>A0AAU9LVZ7</accession>
<gene>
    <name evidence="1" type="ORF">LVIROSA_LOCUS5408</name>
</gene>
<dbReference type="EMBL" id="CAKMRJ010000113">
    <property type="protein sequence ID" value="CAH1417752.1"/>
    <property type="molecule type" value="Genomic_DNA"/>
</dbReference>
<keyword evidence="2" id="KW-1185">Reference proteome</keyword>
<dbReference type="AlphaFoldDB" id="A0AAU9LVZ7"/>
<reference evidence="1 2" key="1">
    <citation type="submission" date="2022-01" db="EMBL/GenBank/DDBJ databases">
        <authorList>
            <person name="Xiong W."/>
            <person name="Schranz E."/>
        </authorList>
    </citation>
    <scope>NUCLEOTIDE SEQUENCE [LARGE SCALE GENOMIC DNA]</scope>
</reference>
<proteinExistence type="predicted"/>
<organism evidence="1 2">
    <name type="scientific">Lactuca virosa</name>
    <dbReference type="NCBI Taxonomy" id="75947"/>
    <lineage>
        <taxon>Eukaryota</taxon>
        <taxon>Viridiplantae</taxon>
        <taxon>Streptophyta</taxon>
        <taxon>Embryophyta</taxon>
        <taxon>Tracheophyta</taxon>
        <taxon>Spermatophyta</taxon>
        <taxon>Magnoliopsida</taxon>
        <taxon>eudicotyledons</taxon>
        <taxon>Gunneridae</taxon>
        <taxon>Pentapetalae</taxon>
        <taxon>asterids</taxon>
        <taxon>campanulids</taxon>
        <taxon>Asterales</taxon>
        <taxon>Asteraceae</taxon>
        <taxon>Cichorioideae</taxon>
        <taxon>Cichorieae</taxon>
        <taxon>Lactucinae</taxon>
        <taxon>Lactuca</taxon>
    </lineage>
</organism>
<comment type="caution">
    <text evidence="1">The sequence shown here is derived from an EMBL/GenBank/DDBJ whole genome shotgun (WGS) entry which is preliminary data.</text>
</comment>
<dbReference type="Proteomes" id="UP001157418">
    <property type="component" value="Unassembled WGS sequence"/>
</dbReference>
<protein>
    <submittedName>
        <fullName evidence="1">Uncharacterized protein</fullName>
    </submittedName>
</protein>